<protein>
    <recommendedName>
        <fullName evidence="10">Hexosyltransferase</fullName>
        <ecNumber evidence="10">2.4.1.-</ecNumber>
    </recommendedName>
</protein>
<keyword evidence="3 10" id="KW-0328">Glycosyltransferase</keyword>
<dbReference type="AlphaFoldDB" id="A0A0R3WG65"/>
<dbReference type="InterPro" id="IPR002659">
    <property type="entry name" value="Glyco_trans_31"/>
</dbReference>
<dbReference type="WBParaSite" id="TASK_0000985801-mRNA-1">
    <property type="protein sequence ID" value="TASK_0000985801-mRNA-1"/>
    <property type="gene ID" value="TASK_0000985801"/>
</dbReference>
<dbReference type="Pfam" id="PF01762">
    <property type="entry name" value="Galactosyl_T"/>
    <property type="match status" value="1"/>
</dbReference>
<dbReference type="OrthoDB" id="2139606at2759"/>
<dbReference type="GO" id="GO:0000139">
    <property type="term" value="C:Golgi membrane"/>
    <property type="evidence" value="ECO:0007669"/>
    <property type="project" value="UniProtKB-SubCell"/>
</dbReference>
<reference evidence="11 12" key="2">
    <citation type="submission" date="2018-11" db="EMBL/GenBank/DDBJ databases">
        <authorList>
            <consortium name="Pathogen Informatics"/>
        </authorList>
    </citation>
    <scope>NUCLEOTIDE SEQUENCE [LARGE SCALE GENOMIC DNA]</scope>
</reference>
<reference evidence="13" key="1">
    <citation type="submission" date="2017-02" db="UniProtKB">
        <authorList>
            <consortium name="WormBaseParasite"/>
        </authorList>
    </citation>
    <scope>IDENTIFICATION</scope>
</reference>
<dbReference type="PANTHER" id="PTHR11214">
    <property type="entry name" value="BETA-1,3-N-ACETYLGLUCOSAMINYLTRANSFERASE"/>
    <property type="match status" value="1"/>
</dbReference>
<dbReference type="STRING" id="60517.A0A0R3WG65"/>
<sequence>MKKHDDLLVGDYEDSYYNLSLKLFHTFRWTARLCRPYRPTFVFLDDDYAVNTNKFVNFILGLTPKLRDNLNHGSEVMVNPVFRNTSRHPQWALSKREIPWPMHPPEYLGIYSMWSCRHVHDMALAIHFTKPMVIDDAWLEMLQYRLNLTFTSLKGMFRHTLSMHQQVNCSDIFFAPLDEFKQRQCVL</sequence>
<keyword evidence="8 10" id="KW-0333">Golgi apparatus</keyword>
<dbReference type="EMBL" id="UYRS01019605">
    <property type="protein sequence ID" value="VDK46150.1"/>
    <property type="molecule type" value="Genomic_DNA"/>
</dbReference>
<name>A0A0R3WG65_TAEAS</name>
<evidence type="ECO:0000256" key="5">
    <source>
        <dbReference type="ARBA" id="ARBA00022692"/>
    </source>
</evidence>
<comment type="subcellular location">
    <subcellularLocation>
        <location evidence="1 10">Golgi apparatus membrane</location>
        <topology evidence="1 10">Single-pass type II membrane protein</topology>
    </subcellularLocation>
</comment>
<dbReference type="GO" id="GO:0006493">
    <property type="term" value="P:protein O-linked glycosylation"/>
    <property type="evidence" value="ECO:0007669"/>
    <property type="project" value="TreeGrafter"/>
</dbReference>
<dbReference type="GO" id="GO:0008499">
    <property type="term" value="F:N-acetyl-beta-D-glucosaminide beta-(1,3)-galactosyltransferase activity"/>
    <property type="evidence" value="ECO:0007669"/>
    <property type="project" value="TreeGrafter"/>
</dbReference>
<evidence type="ECO:0000313" key="11">
    <source>
        <dbReference type="EMBL" id="VDK46150.1"/>
    </source>
</evidence>
<keyword evidence="4" id="KW-0808">Transferase</keyword>
<keyword evidence="6" id="KW-0735">Signal-anchor</keyword>
<keyword evidence="9" id="KW-0472">Membrane</keyword>
<evidence type="ECO:0000256" key="10">
    <source>
        <dbReference type="RuleBase" id="RU363063"/>
    </source>
</evidence>
<evidence type="ECO:0000313" key="12">
    <source>
        <dbReference type="Proteomes" id="UP000282613"/>
    </source>
</evidence>
<evidence type="ECO:0000256" key="4">
    <source>
        <dbReference type="ARBA" id="ARBA00022679"/>
    </source>
</evidence>
<evidence type="ECO:0000313" key="13">
    <source>
        <dbReference type="WBParaSite" id="TASK_0000985801-mRNA-1"/>
    </source>
</evidence>
<comment type="similarity">
    <text evidence="2 10">Belongs to the glycosyltransferase 31 family.</text>
</comment>
<evidence type="ECO:0000256" key="9">
    <source>
        <dbReference type="ARBA" id="ARBA00023136"/>
    </source>
</evidence>
<keyword evidence="7" id="KW-1133">Transmembrane helix</keyword>
<evidence type="ECO:0000256" key="3">
    <source>
        <dbReference type="ARBA" id="ARBA00022676"/>
    </source>
</evidence>
<dbReference type="EC" id="2.4.1.-" evidence="10"/>
<accession>A0A0R3WG65</accession>
<evidence type="ECO:0000256" key="8">
    <source>
        <dbReference type="ARBA" id="ARBA00023034"/>
    </source>
</evidence>
<evidence type="ECO:0000256" key="7">
    <source>
        <dbReference type="ARBA" id="ARBA00022989"/>
    </source>
</evidence>
<evidence type="ECO:0000256" key="6">
    <source>
        <dbReference type="ARBA" id="ARBA00022968"/>
    </source>
</evidence>
<organism evidence="13">
    <name type="scientific">Taenia asiatica</name>
    <name type="common">Asian tapeworm</name>
    <dbReference type="NCBI Taxonomy" id="60517"/>
    <lineage>
        <taxon>Eukaryota</taxon>
        <taxon>Metazoa</taxon>
        <taxon>Spiralia</taxon>
        <taxon>Lophotrochozoa</taxon>
        <taxon>Platyhelminthes</taxon>
        <taxon>Cestoda</taxon>
        <taxon>Eucestoda</taxon>
        <taxon>Cyclophyllidea</taxon>
        <taxon>Taeniidae</taxon>
        <taxon>Taenia</taxon>
    </lineage>
</organism>
<keyword evidence="12" id="KW-1185">Reference proteome</keyword>
<dbReference type="Proteomes" id="UP000282613">
    <property type="component" value="Unassembled WGS sequence"/>
</dbReference>
<evidence type="ECO:0000256" key="2">
    <source>
        <dbReference type="ARBA" id="ARBA00008661"/>
    </source>
</evidence>
<evidence type="ECO:0000256" key="1">
    <source>
        <dbReference type="ARBA" id="ARBA00004323"/>
    </source>
</evidence>
<dbReference type="PANTHER" id="PTHR11214:SF376">
    <property type="entry name" value="HEXOSYLTRANSFERASE"/>
    <property type="match status" value="1"/>
</dbReference>
<keyword evidence="5" id="KW-0812">Transmembrane</keyword>
<proteinExistence type="inferred from homology"/>
<gene>
    <name evidence="11" type="ORF">TASK_LOCUS9859</name>
</gene>